<keyword evidence="10 11" id="KW-0998">Cell outer membrane</keyword>
<dbReference type="FunCoup" id="F1ZBK5">
    <property type="interactions" value="51"/>
</dbReference>
<keyword evidence="3 11" id="KW-1134">Transmembrane beta strand</keyword>
<dbReference type="Gene3D" id="2.40.170.20">
    <property type="entry name" value="TonB-dependent receptor, beta-barrel domain"/>
    <property type="match status" value="1"/>
</dbReference>
<dbReference type="InterPro" id="IPR036942">
    <property type="entry name" value="Beta-barrel_TonB_sf"/>
</dbReference>
<organism evidence="14 15">
    <name type="scientific">Novosphingobium nitrogenifigens DSM 19370</name>
    <dbReference type="NCBI Taxonomy" id="983920"/>
    <lineage>
        <taxon>Bacteria</taxon>
        <taxon>Pseudomonadati</taxon>
        <taxon>Pseudomonadota</taxon>
        <taxon>Alphaproteobacteria</taxon>
        <taxon>Sphingomonadales</taxon>
        <taxon>Sphingomonadaceae</taxon>
        <taxon>Novosphingobium</taxon>
    </lineage>
</organism>
<dbReference type="Pfam" id="PF07715">
    <property type="entry name" value="Plug"/>
    <property type="match status" value="1"/>
</dbReference>
<evidence type="ECO:0000256" key="5">
    <source>
        <dbReference type="ARBA" id="ARBA00022692"/>
    </source>
</evidence>
<name>F1ZBK5_9SPHN</name>
<evidence type="ECO:0000256" key="3">
    <source>
        <dbReference type="ARBA" id="ARBA00022452"/>
    </source>
</evidence>
<evidence type="ECO:0000256" key="10">
    <source>
        <dbReference type="ARBA" id="ARBA00023237"/>
    </source>
</evidence>
<dbReference type="Proteomes" id="UP000004728">
    <property type="component" value="Unassembled WGS sequence"/>
</dbReference>
<evidence type="ECO:0000313" key="14">
    <source>
        <dbReference type="EMBL" id="EGD57910.1"/>
    </source>
</evidence>
<evidence type="ECO:0000256" key="1">
    <source>
        <dbReference type="ARBA" id="ARBA00004571"/>
    </source>
</evidence>
<comment type="similarity">
    <text evidence="11">Belongs to the TonB-dependent receptor family.</text>
</comment>
<dbReference type="InterPro" id="IPR039426">
    <property type="entry name" value="TonB-dep_rcpt-like"/>
</dbReference>
<dbReference type="PROSITE" id="PS52016">
    <property type="entry name" value="TONB_DEPENDENT_REC_3"/>
    <property type="match status" value="1"/>
</dbReference>
<evidence type="ECO:0000256" key="11">
    <source>
        <dbReference type="PROSITE-ProRule" id="PRU01360"/>
    </source>
</evidence>
<evidence type="ECO:0000259" key="13">
    <source>
        <dbReference type="Pfam" id="PF07715"/>
    </source>
</evidence>
<keyword evidence="12" id="KW-0732">Signal</keyword>
<sequence length="819" mass="88698">MTRRLRRNHFKMFGDLSMILFRTRLVLTASGLTLAALGALPALAAEAPAAPATAAPAAAETSAAPDASGDQLSEIVVTAEKRPQSLQTTPIAISVLDSNTLTNRHVVSLLDIGDGAVPSLRVAPFYSRNSALVLNVRGVGVLSDSNQPARDQGVGVYIDGVYLGRAQGLGTALFDIESIEVLKGPQGTLFGRNTEGGAVSIVTRKPSGEFHLNTTVGYGNYGAYKGEIHLDLPSWHNIAVKIDGVVSHRDGTVKNPLAGQTDFNAYDKRGLHAEALWKPVSNFSADYSFDMSYDSSTPYYLQGLTHGTVAQAPALYLQPTRADVANIGAVQQASVGKTFGHRLTLDWDIAPSIKLKSISSYRTLSQGQYDNGSVNGSAYTAGGSFARYSLAHFWQHQGSQEFQLIGETGEFKYVAGAMYYIETVQDDAQAFYTMQWNSTGTAGTVISPLTAKVNGVSGTYDYSNYPAARASHVTSQSLGVFGQATWTPAFLGNIAHLTGGLRWSRDIKHGDLFLLNGATPVSATTGQTSPYYMYSSWSRVDPMVNIAVDVTRDVHLYGKWSTGYRSGGANSRSLSYAPFNPESVSMFEAGIKSEFFNRRARLNIAAYTGSYKNPQIDFSAVYLTYDANGNLINNTTRTTTDTANAPGSGRLTGIEAELTVNPLRGLNLTASYAHTHVRMPDTLDPFPYDGVNYYTSPTRIYPTYTPQNAVTGAIDYERPIGNVTLRAHLDGNYDDGQYVASYFAPGTEVKSGRALVFNGRLSLADVPLNQSGAKMAFSFWVRNLFNEQHVWYAQKSIQLGTQGFFNDPRTFGGELNVRF</sequence>
<gene>
    <name evidence="14" type="ORF">Y88_3240</name>
</gene>
<keyword evidence="5 11" id="KW-0812">Transmembrane</keyword>
<dbReference type="EMBL" id="AEWJ01000051">
    <property type="protein sequence ID" value="EGD57910.1"/>
    <property type="molecule type" value="Genomic_DNA"/>
</dbReference>
<dbReference type="SUPFAM" id="SSF56935">
    <property type="entry name" value="Porins"/>
    <property type="match status" value="1"/>
</dbReference>
<feature type="signal peptide" evidence="12">
    <location>
        <begin position="1"/>
        <end position="44"/>
    </location>
</feature>
<evidence type="ECO:0000256" key="8">
    <source>
        <dbReference type="ARBA" id="ARBA00023077"/>
    </source>
</evidence>
<keyword evidence="9 11" id="KW-0472">Membrane</keyword>
<evidence type="ECO:0000256" key="4">
    <source>
        <dbReference type="ARBA" id="ARBA00022496"/>
    </source>
</evidence>
<dbReference type="HOGENOM" id="CLU_008287_15_0_5"/>
<reference evidence="14 15" key="1">
    <citation type="journal article" date="2012" name="J. Bacteriol.">
        <title>Draft Genome Sequence of Novosphingobium nitrogenifigens Y88T.</title>
        <authorList>
            <person name="Strabala T.J."/>
            <person name="Macdonald L."/>
            <person name="Liu V."/>
            <person name="Smit A.M."/>
        </authorList>
    </citation>
    <scope>NUCLEOTIDE SEQUENCE [LARGE SCALE GENOMIC DNA]</scope>
    <source>
        <strain evidence="14 15">DSM 19370</strain>
    </source>
</reference>
<dbReference type="PANTHER" id="PTHR32552:SF81">
    <property type="entry name" value="TONB-DEPENDENT OUTER MEMBRANE RECEPTOR"/>
    <property type="match status" value="1"/>
</dbReference>
<dbReference type="GO" id="GO:0006826">
    <property type="term" value="P:iron ion transport"/>
    <property type="evidence" value="ECO:0007669"/>
    <property type="project" value="UniProtKB-KW"/>
</dbReference>
<keyword evidence="6" id="KW-0408">Iron</keyword>
<comment type="subcellular location">
    <subcellularLocation>
        <location evidence="1 11">Cell outer membrane</location>
        <topology evidence="1 11">Multi-pass membrane protein</topology>
    </subcellularLocation>
</comment>
<dbReference type="InterPro" id="IPR012910">
    <property type="entry name" value="Plug_dom"/>
</dbReference>
<keyword evidence="14" id="KW-0675">Receptor</keyword>
<keyword evidence="8" id="KW-0798">TonB box</keyword>
<evidence type="ECO:0000256" key="12">
    <source>
        <dbReference type="SAM" id="SignalP"/>
    </source>
</evidence>
<dbReference type="RefSeq" id="WP_008070662.1">
    <property type="nucleotide sequence ID" value="NZ_AQWK01000007.1"/>
</dbReference>
<dbReference type="AlphaFoldDB" id="F1ZBK5"/>
<keyword evidence="2 11" id="KW-0813">Transport</keyword>
<dbReference type="eggNOG" id="COG4773">
    <property type="taxonomic scope" value="Bacteria"/>
</dbReference>
<keyword evidence="7" id="KW-0406">Ion transport</keyword>
<dbReference type="InParanoid" id="F1ZBK5"/>
<proteinExistence type="inferred from homology"/>
<evidence type="ECO:0000256" key="2">
    <source>
        <dbReference type="ARBA" id="ARBA00022448"/>
    </source>
</evidence>
<feature type="chain" id="PRO_5003277714" evidence="12">
    <location>
        <begin position="45"/>
        <end position="819"/>
    </location>
</feature>
<keyword evidence="15" id="KW-1185">Reference proteome</keyword>
<evidence type="ECO:0000256" key="7">
    <source>
        <dbReference type="ARBA" id="ARBA00023065"/>
    </source>
</evidence>
<protein>
    <submittedName>
        <fullName evidence="14">TonB-dependent receptor</fullName>
    </submittedName>
</protein>
<dbReference type="PANTHER" id="PTHR32552">
    <property type="entry name" value="FERRICHROME IRON RECEPTOR-RELATED"/>
    <property type="match status" value="1"/>
</dbReference>
<evidence type="ECO:0000256" key="6">
    <source>
        <dbReference type="ARBA" id="ARBA00023004"/>
    </source>
</evidence>
<dbReference type="GO" id="GO:0009279">
    <property type="term" value="C:cell outer membrane"/>
    <property type="evidence" value="ECO:0007669"/>
    <property type="project" value="UniProtKB-SubCell"/>
</dbReference>
<evidence type="ECO:0000256" key="9">
    <source>
        <dbReference type="ARBA" id="ARBA00023136"/>
    </source>
</evidence>
<dbReference type="OrthoDB" id="7455914at2"/>
<comment type="caution">
    <text evidence="14">The sequence shown here is derived from an EMBL/GenBank/DDBJ whole genome shotgun (WGS) entry which is preliminary data.</text>
</comment>
<evidence type="ECO:0000313" key="15">
    <source>
        <dbReference type="Proteomes" id="UP000004728"/>
    </source>
</evidence>
<accession>F1ZBK5</accession>
<dbReference type="STRING" id="983920.Y88_3240"/>
<keyword evidence="4" id="KW-0410">Iron transport</keyword>
<feature type="domain" description="TonB-dependent receptor plug" evidence="13">
    <location>
        <begin position="86"/>
        <end position="198"/>
    </location>
</feature>